<accession>A0AAE3G3K7</accession>
<gene>
    <name evidence="2" type="ORF">J2T57_002314</name>
</gene>
<protein>
    <submittedName>
        <fullName evidence="2">Uncharacterized protein</fullName>
    </submittedName>
</protein>
<name>A0AAE3G3K7_9GAMM</name>
<feature type="region of interest" description="Disordered" evidence="1">
    <location>
        <begin position="1"/>
        <end position="22"/>
    </location>
</feature>
<evidence type="ECO:0000313" key="2">
    <source>
        <dbReference type="EMBL" id="MCP1675166.1"/>
    </source>
</evidence>
<dbReference type="RefSeq" id="WP_253478204.1">
    <property type="nucleotide sequence ID" value="NZ_JALJXV010000005.1"/>
</dbReference>
<proteinExistence type="predicted"/>
<keyword evidence="3" id="KW-1185">Reference proteome</keyword>
<comment type="caution">
    <text evidence="2">The sequence shown here is derived from an EMBL/GenBank/DDBJ whole genome shotgun (WGS) entry which is preliminary data.</text>
</comment>
<sequence length="54" mass="6689">MSKKEHDEAIDPRSFTDKRILEEHSREEVEAWRREAHAQHKRWMEVMHNQYGKD</sequence>
<evidence type="ECO:0000313" key="3">
    <source>
        <dbReference type="Proteomes" id="UP001205843"/>
    </source>
</evidence>
<dbReference type="EMBL" id="JALJXV010000005">
    <property type="protein sequence ID" value="MCP1675166.1"/>
    <property type="molecule type" value="Genomic_DNA"/>
</dbReference>
<organism evidence="2 3">
    <name type="scientific">Natronocella acetinitrilica</name>
    <dbReference type="NCBI Taxonomy" id="414046"/>
    <lineage>
        <taxon>Bacteria</taxon>
        <taxon>Pseudomonadati</taxon>
        <taxon>Pseudomonadota</taxon>
        <taxon>Gammaproteobacteria</taxon>
        <taxon>Chromatiales</taxon>
        <taxon>Ectothiorhodospiraceae</taxon>
        <taxon>Natronocella</taxon>
    </lineage>
</organism>
<evidence type="ECO:0000256" key="1">
    <source>
        <dbReference type="SAM" id="MobiDB-lite"/>
    </source>
</evidence>
<reference evidence="2" key="1">
    <citation type="submission" date="2022-03" db="EMBL/GenBank/DDBJ databases">
        <title>Genomic Encyclopedia of Type Strains, Phase III (KMG-III): the genomes of soil and plant-associated and newly described type strains.</title>
        <authorList>
            <person name="Whitman W."/>
        </authorList>
    </citation>
    <scope>NUCLEOTIDE SEQUENCE</scope>
    <source>
        <strain evidence="2">ANL 6-2</strain>
    </source>
</reference>
<dbReference type="AlphaFoldDB" id="A0AAE3G3K7"/>
<dbReference type="Proteomes" id="UP001205843">
    <property type="component" value="Unassembled WGS sequence"/>
</dbReference>